<feature type="domain" description="Outer membrane protein beta-barrel" evidence="1">
    <location>
        <begin position="51"/>
        <end position="208"/>
    </location>
</feature>
<gene>
    <name evidence="2" type="ORF">JHU38_09925</name>
</gene>
<protein>
    <submittedName>
        <fullName evidence="2">PorT family protein</fullName>
    </submittedName>
</protein>
<name>A0ABS3M7E9_9BACT</name>
<dbReference type="Pfam" id="PF13568">
    <property type="entry name" value="OMP_b-brl_2"/>
    <property type="match status" value="1"/>
</dbReference>
<organism evidence="2 3">
    <name type="scientific">Prevotella illustrans</name>
    <dbReference type="NCBI Taxonomy" id="2800387"/>
    <lineage>
        <taxon>Bacteria</taxon>
        <taxon>Pseudomonadati</taxon>
        <taxon>Bacteroidota</taxon>
        <taxon>Bacteroidia</taxon>
        <taxon>Bacteroidales</taxon>
        <taxon>Prevotellaceae</taxon>
        <taxon>Prevotella</taxon>
    </lineage>
</organism>
<evidence type="ECO:0000313" key="2">
    <source>
        <dbReference type="EMBL" id="MBO1364083.1"/>
    </source>
</evidence>
<evidence type="ECO:0000313" key="3">
    <source>
        <dbReference type="Proteomes" id="UP000664265"/>
    </source>
</evidence>
<dbReference type="EMBL" id="JAERMS010000036">
    <property type="protein sequence ID" value="MBO1364083.1"/>
    <property type="molecule type" value="Genomic_DNA"/>
</dbReference>
<comment type="caution">
    <text evidence="2">The sequence shown here is derived from an EMBL/GenBank/DDBJ whole genome shotgun (WGS) entry which is preliminary data.</text>
</comment>
<dbReference type="Proteomes" id="UP000664265">
    <property type="component" value="Unassembled WGS sequence"/>
</dbReference>
<dbReference type="InterPro" id="IPR025665">
    <property type="entry name" value="Beta-barrel_OMP_2"/>
</dbReference>
<proteinExistence type="predicted"/>
<accession>A0ABS3M7E9</accession>
<sequence>MPILRVGKHVGHQTRNAVDHHVGLAHPREVPRRTGYYRNYHARQSNSTVYGGFRLGLGVSTVSSDSPLFDSNKASTGLNIGLAIGAPVSYRAPLFLESGPYYTEKGGKSTYNNEKFTYSLNYLEVPLVLKYKYRADRDITIEPFVGGYLACGVGGKIKDYNHRAAYNSFDDDYDDTFNRFDGGLKLGVGASFQQLYLEAGYDIGLANVGKDNFDETRNGCFNLTVGINF</sequence>
<keyword evidence="3" id="KW-1185">Reference proteome</keyword>
<evidence type="ECO:0000259" key="1">
    <source>
        <dbReference type="Pfam" id="PF13568"/>
    </source>
</evidence>
<reference evidence="2 3" key="1">
    <citation type="submission" date="2021-01" db="EMBL/GenBank/DDBJ databases">
        <title>Prevotella A2931 sp. nov.</title>
        <authorList>
            <person name="Buhl M."/>
            <person name="Oberhettinger P."/>
        </authorList>
    </citation>
    <scope>NUCLEOTIDE SEQUENCE [LARGE SCALE GENOMIC DNA]</scope>
    <source>
        <strain evidence="2 3">A2931</strain>
    </source>
</reference>